<dbReference type="EMBL" id="UFQC01000021">
    <property type="protein sequence ID" value="SSW70142.1"/>
    <property type="molecule type" value="Genomic_DNA"/>
</dbReference>
<evidence type="ECO:0000256" key="3">
    <source>
        <dbReference type="PROSITE-ProRule" id="PRU00169"/>
    </source>
</evidence>
<dbReference type="GO" id="GO:0000160">
    <property type="term" value="P:phosphorelay signal transduction system"/>
    <property type="evidence" value="ECO:0007669"/>
    <property type="project" value="InterPro"/>
</dbReference>
<dbReference type="SMART" id="SM00267">
    <property type="entry name" value="GGDEF"/>
    <property type="match status" value="1"/>
</dbReference>
<dbReference type="PANTHER" id="PTHR45138">
    <property type="entry name" value="REGULATORY COMPONENTS OF SENSORY TRANSDUCTION SYSTEM"/>
    <property type="match status" value="1"/>
</dbReference>
<feature type="modified residue" description="4-aspartylphosphate" evidence="3">
    <location>
        <position position="69"/>
    </location>
</feature>
<dbReference type="Proteomes" id="UP001456224">
    <property type="component" value="Chromosome"/>
</dbReference>
<dbReference type="GO" id="GO:1902201">
    <property type="term" value="P:negative regulation of bacterial-type flagellum-dependent cell motility"/>
    <property type="evidence" value="ECO:0007669"/>
    <property type="project" value="TreeGrafter"/>
</dbReference>
<evidence type="ECO:0000259" key="4">
    <source>
        <dbReference type="PROSITE" id="PS50110"/>
    </source>
</evidence>
<dbReference type="InterPro" id="IPR011006">
    <property type="entry name" value="CheY-like_superfamily"/>
</dbReference>
<keyword evidence="3" id="KW-0597">Phosphoprotein</keyword>
<dbReference type="CDD" id="cd01949">
    <property type="entry name" value="GGDEF"/>
    <property type="match status" value="1"/>
</dbReference>
<dbReference type="InterPro" id="IPR001789">
    <property type="entry name" value="Sig_transdc_resp-reg_receiver"/>
</dbReference>
<evidence type="ECO:0000256" key="1">
    <source>
        <dbReference type="ARBA" id="ARBA00012528"/>
    </source>
</evidence>
<gene>
    <name evidence="6" type="primary">pleD_2</name>
    <name evidence="6" type="ORF">AVE30378_03877</name>
    <name evidence="7" type="ORF">WHX56_21825</name>
</gene>
<dbReference type="EMBL" id="CP148753">
    <property type="protein sequence ID" value="WXR72274.1"/>
    <property type="molecule type" value="Genomic_DNA"/>
</dbReference>
<dbReference type="Pfam" id="PF00990">
    <property type="entry name" value="GGDEF"/>
    <property type="match status" value="1"/>
</dbReference>
<dbReference type="Pfam" id="PF00072">
    <property type="entry name" value="Response_reg"/>
    <property type="match status" value="1"/>
</dbReference>
<dbReference type="OrthoDB" id="9813903at2"/>
<name>A0A446CQM0_9BURK</name>
<reference evidence="7 9" key="2">
    <citation type="submission" date="2024-03" db="EMBL/GenBank/DDBJ databases">
        <title>Reference genomes for the five species model microbial community.</title>
        <authorList>
            <person name="Padfield D."/>
        </authorList>
    </citation>
    <scope>NUCLEOTIDE SEQUENCE [LARGE SCALE GENOMIC DNA]</scope>
    <source>
        <strain evidence="7 9">AB1</strain>
    </source>
</reference>
<evidence type="ECO:0000256" key="2">
    <source>
        <dbReference type="ARBA" id="ARBA00034247"/>
    </source>
</evidence>
<dbReference type="RefSeq" id="WP_129242525.1">
    <property type="nucleotide sequence ID" value="NZ_CP148753.1"/>
</dbReference>
<dbReference type="FunFam" id="3.30.70.270:FF:000001">
    <property type="entry name" value="Diguanylate cyclase domain protein"/>
    <property type="match status" value="1"/>
</dbReference>
<sequence length="337" mass="36834">MYPSIESSASASLHSHAAMVLLVDDQVIVGEAVRRALASEGNIDFHYCSGPDKALAMAIQTRPTVILQDLALPGVDGLSLVQEYRSHPVTRDIPIIVLSTKEDPASKSAAFGAGANDYLVKLPDSIELVARIRYHSRSYLALVQRDEAYQALRQSQQQLLESNMELRRLTNSDGLTGLGNRRYFDEYLNAEWLRARRDGREISMLMIDVDYFKSYNDTYGHIAGDEALKRVANTIFASCDRSSDLAARFGGEEFALVLPGTPAGGARLAAEKLRRAVAAMQIPQRDAGSGPWLTVSIGAATAVPRGEQPCTELIQAADRGLYQAKRQGRNRVVPGTI</sequence>
<dbReference type="InterPro" id="IPR000160">
    <property type="entry name" value="GGDEF_dom"/>
</dbReference>
<evidence type="ECO:0000313" key="7">
    <source>
        <dbReference type="EMBL" id="WXR72274.1"/>
    </source>
</evidence>
<organism evidence="6 8">
    <name type="scientific">Achromobacter veterisilvae</name>
    <dbReference type="NCBI Taxonomy" id="2069367"/>
    <lineage>
        <taxon>Bacteria</taxon>
        <taxon>Pseudomonadati</taxon>
        <taxon>Pseudomonadota</taxon>
        <taxon>Betaproteobacteria</taxon>
        <taxon>Burkholderiales</taxon>
        <taxon>Alcaligenaceae</taxon>
        <taxon>Achromobacter</taxon>
    </lineage>
</organism>
<dbReference type="Gene3D" id="3.30.70.270">
    <property type="match status" value="1"/>
</dbReference>
<dbReference type="InterPro" id="IPR043128">
    <property type="entry name" value="Rev_trsase/Diguanyl_cyclase"/>
</dbReference>
<dbReference type="PROSITE" id="PS50110">
    <property type="entry name" value="RESPONSE_REGULATORY"/>
    <property type="match status" value="1"/>
</dbReference>
<feature type="domain" description="GGDEF" evidence="5">
    <location>
        <begin position="200"/>
        <end position="337"/>
    </location>
</feature>
<keyword evidence="9" id="KW-1185">Reference proteome</keyword>
<dbReference type="GO" id="GO:0005886">
    <property type="term" value="C:plasma membrane"/>
    <property type="evidence" value="ECO:0007669"/>
    <property type="project" value="TreeGrafter"/>
</dbReference>
<dbReference type="PANTHER" id="PTHR45138:SF9">
    <property type="entry name" value="DIGUANYLATE CYCLASE DGCM-RELATED"/>
    <property type="match status" value="1"/>
</dbReference>
<evidence type="ECO:0000313" key="8">
    <source>
        <dbReference type="Proteomes" id="UP000289465"/>
    </source>
</evidence>
<protein>
    <recommendedName>
        <fullName evidence="1">diguanylate cyclase</fullName>
        <ecNumber evidence="1">2.7.7.65</ecNumber>
    </recommendedName>
</protein>
<dbReference type="Gene3D" id="3.40.50.2300">
    <property type="match status" value="1"/>
</dbReference>
<dbReference type="GO" id="GO:0043709">
    <property type="term" value="P:cell adhesion involved in single-species biofilm formation"/>
    <property type="evidence" value="ECO:0007669"/>
    <property type="project" value="TreeGrafter"/>
</dbReference>
<evidence type="ECO:0000313" key="6">
    <source>
        <dbReference type="EMBL" id="SSW70142.1"/>
    </source>
</evidence>
<dbReference type="SUPFAM" id="SSF55073">
    <property type="entry name" value="Nucleotide cyclase"/>
    <property type="match status" value="1"/>
</dbReference>
<dbReference type="InterPro" id="IPR050469">
    <property type="entry name" value="Diguanylate_Cyclase"/>
</dbReference>
<dbReference type="InterPro" id="IPR029787">
    <property type="entry name" value="Nucleotide_cyclase"/>
</dbReference>
<feature type="domain" description="Response regulatory" evidence="4">
    <location>
        <begin position="19"/>
        <end position="136"/>
    </location>
</feature>
<dbReference type="GO" id="GO:0052621">
    <property type="term" value="F:diguanylate cyclase activity"/>
    <property type="evidence" value="ECO:0007669"/>
    <property type="project" value="UniProtKB-EC"/>
</dbReference>
<proteinExistence type="predicted"/>
<dbReference type="EC" id="2.7.7.65" evidence="1"/>
<dbReference type="Proteomes" id="UP000289465">
    <property type="component" value="Unassembled WGS sequence"/>
</dbReference>
<dbReference type="SUPFAM" id="SSF52172">
    <property type="entry name" value="CheY-like"/>
    <property type="match status" value="1"/>
</dbReference>
<evidence type="ECO:0000313" key="9">
    <source>
        <dbReference type="Proteomes" id="UP001456224"/>
    </source>
</evidence>
<dbReference type="NCBIfam" id="TIGR00254">
    <property type="entry name" value="GGDEF"/>
    <property type="match status" value="1"/>
</dbReference>
<comment type="catalytic activity">
    <reaction evidence="2">
        <text>2 GTP = 3',3'-c-di-GMP + 2 diphosphate</text>
        <dbReference type="Rhea" id="RHEA:24898"/>
        <dbReference type="ChEBI" id="CHEBI:33019"/>
        <dbReference type="ChEBI" id="CHEBI:37565"/>
        <dbReference type="ChEBI" id="CHEBI:58805"/>
        <dbReference type="EC" id="2.7.7.65"/>
    </reaction>
</comment>
<evidence type="ECO:0000259" key="5">
    <source>
        <dbReference type="PROSITE" id="PS50887"/>
    </source>
</evidence>
<dbReference type="AlphaFoldDB" id="A0A446CQM0"/>
<dbReference type="PROSITE" id="PS50887">
    <property type="entry name" value="GGDEF"/>
    <property type="match status" value="1"/>
</dbReference>
<dbReference type="SMART" id="SM00448">
    <property type="entry name" value="REC"/>
    <property type="match status" value="1"/>
</dbReference>
<reference evidence="6 8" key="1">
    <citation type="submission" date="2018-07" db="EMBL/GenBank/DDBJ databases">
        <authorList>
            <person name="Peeters C."/>
        </authorList>
    </citation>
    <scope>NUCLEOTIDE SEQUENCE [LARGE SCALE GENOMIC DNA]</scope>
    <source>
        <strain evidence="6 8">LMG 30378</strain>
    </source>
</reference>
<accession>A0A446CQM0</accession>